<dbReference type="NCBIfam" id="TIGR00711">
    <property type="entry name" value="efflux_EmrB"/>
    <property type="match status" value="1"/>
</dbReference>
<dbReference type="InterPro" id="IPR011701">
    <property type="entry name" value="MFS"/>
</dbReference>
<dbReference type="EMBL" id="JYJG01000374">
    <property type="protein sequence ID" value="KJK42055.1"/>
    <property type="molecule type" value="Genomic_DNA"/>
</dbReference>
<keyword evidence="6 7" id="KW-0472">Membrane</keyword>
<feature type="transmembrane region" description="Helical" evidence="7">
    <location>
        <begin position="139"/>
        <end position="161"/>
    </location>
</feature>
<name>A0A0F0GFA8_LENAE</name>
<evidence type="ECO:0000259" key="8">
    <source>
        <dbReference type="PROSITE" id="PS50850"/>
    </source>
</evidence>
<feature type="transmembrane region" description="Helical" evidence="7">
    <location>
        <begin position="400"/>
        <end position="425"/>
    </location>
</feature>
<evidence type="ECO:0000256" key="1">
    <source>
        <dbReference type="ARBA" id="ARBA00004651"/>
    </source>
</evidence>
<feature type="domain" description="Major facilitator superfamily (MFS) profile" evidence="8">
    <location>
        <begin position="14"/>
        <end position="469"/>
    </location>
</feature>
<comment type="caution">
    <text evidence="9">The sequence shown here is derived from an EMBL/GenBank/DDBJ whole genome shotgun (WGS) entry which is preliminary data.</text>
</comment>
<dbReference type="Pfam" id="PF07690">
    <property type="entry name" value="MFS_1"/>
    <property type="match status" value="1"/>
</dbReference>
<feature type="transmembrane region" description="Helical" evidence="7">
    <location>
        <begin position="305"/>
        <end position="325"/>
    </location>
</feature>
<evidence type="ECO:0000313" key="10">
    <source>
        <dbReference type="Proteomes" id="UP000033393"/>
    </source>
</evidence>
<dbReference type="PRINTS" id="PR01036">
    <property type="entry name" value="TCRTETB"/>
</dbReference>
<evidence type="ECO:0000256" key="5">
    <source>
        <dbReference type="ARBA" id="ARBA00022989"/>
    </source>
</evidence>
<dbReference type="SUPFAM" id="SSF103473">
    <property type="entry name" value="MFS general substrate transporter"/>
    <property type="match status" value="1"/>
</dbReference>
<dbReference type="GO" id="GO:0022857">
    <property type="term" value="F:transmembrane transporter activity"/>
    <property type="evidence" value="ECO:0007669"/>
    <property type="project" value="InterPro"/>
</dbReference>
<feature type="transmembrane region" description="Helical" evidence="7">
    <location>
        <begin position="270"/>
        <end position="293"/>
    </location>
</feature>
<reference evidence="9 10" key="1">
    <citation type="submission" date="2015-02" db="EMBL/GenBank/DDBJ databases">
        <authorList>
            <person name="Ju K.-S."/>
            <person name="Doroghazi J.R."/>
            <person name="Metcalf W."/>
        </authorList>
    </citation>
    <scope>NUCLEOTIDE SEQUENCE [LARGE SCALE GENOMIC DNA]</scope>
    <source>
        <strain evidence="9 10">NRRL B-16140</strain>
    </source>
</reference>
<feature type="transmembrane region" description="Helical" evidence="7">
    <location>
        <begin position="48"/>
        <end position="68"/>
    </location>
</feature>
<dbReference type="GO" id="GO:0005886">
    <property type="term" value="C:plasma membrane"/>
    <property type="evidence" value="ECO:0007669"/>
    <property type="project" value="UniProtKB-SubCell"/>
</dbReference>
<dbReference type="Gene3D" id="1.20.1720.10">
    <property type="entry name" value="Multidrug resistance protein D"/>
    <property type="match status" value="1"/>
</dbReference>
<evidence type="ECO:0000313" key="9">
    <source>
        <dbReference type="EMBL" id="KJK42055.1"/>
    </source>
</evidence>
<dbReference type="InterPro" id="IPR036259">
    <property type="entry name" value="MFS_trans_sf"/>
</dbReference>
<keyword evidence="4 7" id="KW-0812">Transmembrane</keyword>
<dbReference type="PATRIC" id="fig|68170.10.peg.520"/>
<evidence type="ECO:0000256" key="4">
    <source>
        <dbReference type="ARBA" id="ARBA00022692"/>
    </source>
</evidence>
<gene>
    <name evidence="9" type="ORF">UK23_39090</name>
</gene>
<dbReference type="OrthoDB" id="9807274at2"/>
<evidence type="ECO:0000256" key="2">
    <source>
        <dbReference type="ARBA" id="ARBA00022448"/>
    </source>
</evidence>
<feature type="transmembrane region" description="Helical" evidence="7">
    <location>
        <begin position="227"/>
        <end position="249"/>
    </location>
</feature>
<dbReference type="RefSeq" id="WP_045316835.1">
    <property type="nucleotide sequence ID" value="NZ_JYJG01000374.1"/>
</dbReference>
<evidence type="ECO:0000256" key="6">
    <source>
        <dbReference type="ARBA" id="ARBA00023136"/>
    </source>
</evidence>
<evidence type="ECO:0000256" key="3">
    <source>
        <dbReference type="ARBA" id="ARBA00022475"/>
    </source>
</evidence>
<evidence type="ECO:0000256" key="7">
    <source>
        <dbReference type="SAM" id="Phobius"/>
    </source>
</evidence>
<keyword evidence="5 7" id="KW-1133">Transmembrane helix</keyword>
<sequence>MTSGGPKTDSRWLALIVLCAGMLMIVLDQTIVNVALPAIEEDLKFGQAGLAWVVNAYLIAYGGLLLLAGRLGDLIGHKKVFLIGLGVFTVASLLCGVSFSSEMLIISRFVQGAGGALATSVTLGMVVTMFPKPDEQRRAIGIFSFVAAAGASIGLLLGGVLTDAMSWHWIFFVNIPIGIVAAIAAVRLVPSSVGLGLREGADVLGALLIVAAVMLGVYTIVKAEHYGFGSVQTLGLGAVALALLVGFVVRQRTAAKPLLPLRVFRSRNVTGANLVQISMVAGMFGLFFLGTLYMQLVLAYSPLEIGLAFMPVAGAIAVFSVSLSARLNSRFGERNMLIVGLLFMLAGMVVFTQVPVDGSYLPDILPAVAPLGIGLGLSFPALMTLAMSGASHDEAGLASGLVNTTAQVGGALGLAVLATTSTSYTSSLVASGVGRLEALTSGFHLAFWISAGLVAVALGLAVFVLRQVVVARDDAAPVLVH</sequence>
<comment type="subcellular location">
    <subcellularLocation>
        <location evidence="1">Cell membrane</location>
        <topology evidence="1">Multi-pass membrane protein</topology>
    </subcellularLocation>
</comment>
<feature type="transmembrane region" description="Helical" evidence="7">
    <location>
        <begin position="167"/>
        <end position="189"/>
    </location>
</feature>
<dbReference type="Proteomes" id="UP000033393">
    <property type="component" value="Unassembled WGS sequence"/>
</dbReference>
<dbReference type="InterPro" id="IPR004638">
    <property type="entry name" value="EmrB-like"/>
</dbReference>
<feature type="transmembrane region" description="Helical" evidence="7">
    <location>
        <begin position="12"/>
        <end position="36"/>
    </location>
</feature>
<feature type="transmembrane region" description="Helical" evidence="7">
    <location>
        <begin position="445"/>
        <end position="465"/>
    </location>
</feature>
<dbReference type="PANTHER" id="PTHR42718:SF46">
    <property type="entry name" value="BLR6921 PROTEIN"/>
    <property type="match status" value="1"/>
</dbReference>
<feature type="transmembrane region" description="Helical" evidence="7">
    <location>
        <begin position="337"/>
        <end position="356"/>
    </location>
</feature>
<accession>A0A0F0GFA8</accession>
<feature type="transmembrane region" description="Helical" evidence="7">
    <location>
        <begin position="80"/>
        <end position="99"/>
    </location>
</feature>
<dbReference type="InterPro" id="IPR020846">
    <property type="entry name" value="MFS_dom"/>
</dbReference>
<feature type="transmembrane region" description="Helical" evidence="7">
    <location>
        <begin position="368"/>
        <end position="388"/>
    </location>
</feature>
<feature type="transmembrane region" description="Helical" evidence="7">
    <location>
        <begin position="105"/>
        <end position="127"/>
    </location>
</feature>
<keyword evidence="3" id="KW-1003">Cell membrane</keyword>
<dbReference type="Gene3D" id="1.20.1250.20">
    <property type="entry name" value="MFS general substrate transporter like domains"/>
    <property type="match status" value="1"/>
</dbReference>
<protein>
    <submittedName>
        <fullName evidence="9">DSBA oxidoreductase</fullName>
    </submittedName>
</protein>
<keyword evidence="2" id="KW-0813">Transport</keyword>
<feature type="transmembrane region" description="Helical" evidence="7">
    <location>
        <begin position="201"/>
        <end position="221"/>
    </location>
</feature>
<dbReference type="AlphaFoldDB" id="A0A0F0GFA8"/>
<proteinExistence type="predicted"/>
<keyword evidence="10" id="KW-1185">Reference proteome</keyword>
<dbReference type="PANTHER" id="PTHR42718">
    <property type="entry name" value="MAJOR FACILITATOR SUPERFAMILY MULTIDRUG TRANSPORTER MFSC"/>
    <property type="match status" value="1"/>
</dbReference>
<dbReference type="STRING" id="68170.GCA_000974445_06501"/>
<dbReference type="PROSITE" id="PS50850">
    <property type="entry name" value="MFS"/>
    <property type="match status" value="1"/>
</dbReference>
<organism evidence="9 10">
    <name type="scientific">Lentzea aerocolonigenes</name>
    <name type="common">Lechevalieria aerocolonigenes</name>
    <name type="synonym">Saccharothrix aerocolonigenes</name>
    <dbReference type="NCBI Taxonomy" id="68170"/>
    <lineage>
        <taxon>Bacteria</taxon>
        <taxon>Bacillati</taxon>
        <taxon>Actinomycetota</taxon>
        <taxon>Actinomycetes</taxon>
        <taxon>Pseudonocardiales</taxon>
        <taxon>Pseudonocardiaceae</taxon>
        <taxon>Lentzea</taxon>
    </lineage>
</organism>
<dbReference type="eggNOG" id="COG0477">
    <property type="taxonomic scope" value="Bacteria"/>
</dbReference>